<protein>
    <recommendedName>
        <fullName evidence="5">Tyr recombinase domain-containing protein</fullName>
    </recommendedName>
</protein>
<dbReference type="InterPro" id="IPR013762">
    <property type="entry name" value="Integrase-like_cat_sf"/>
</dbReference>
<evidence type="ECO:0000256" key="4">
    <source>
        <dbReference type="ARBA" id="ARBA00023172"/>
    </source>
</evidence>
<dbReference type="PANTHER" id="PTHR30349:SF41">
    <property type="entry name" value="INTEGRASE_RECOMBINASE PROTEIN MJ0367-RELATED"/>
    <property type="match status" value="1"/>
</dbReference>
<dbReference type="GO" id="GO:0006310">
    <property type="term" value="P:DNA recombination"/>
    <property type="evidence" value="ECO:0007669"/>
    <property type="project" value="UniProtKB-KW"/>
</dbReference>
<evidence type="ECO:0000256" key="2">
    <source>
        <dbReference type="ARBA" id="ARBA00022908"/>
    </source>
</evidence>
<evidence type="ECO:0000256" key="1">
    <source>
        <dbReference type="ARBA" id="ARBA00008857"/>
    </source>
</evidence>
<dbReference type="PANTHER" id="PTHR30349">
    <property type="entry name" value="PHAGE INTEGRASE-RELATED"/>
    <property type="match status" value="1"/>
</dbReference>
<dbReference type="GO" id="GO:0015074">
    <property type="term" value="P:DNA integration"/>
    <property type="evidence" value="ECO:0007669"/>
    <property type="project" value="UniProtKB-KW"/>
</dbReference>
<accession>A0A653LCN3</accession>
<sequence length="448" mass="51838">MSTYRIVGVPMDGTLVDEHGVAFRPFSVYIGCLRRQGYAVNTINAYGQHVARFLNYVNQAVDVYSGELNINGWRDIIGSYGDYLLYGVEANDFIARQIAQKNQRWRKTGIRSMGVIETAIVKYIELGELEQFNETDSYIHPMFPREYKNLTRFESTERKKRSFFGGLISARNQSKETTTSNIFEYHRKKSVFFQKRHFPYERITDFINGASCYRDRALYALLAASGCRVHEALQLTLDDINITDFSIELTDYRDNMTRLVGLTTNEISQLAWKGRATPKTFLIEPYKSLFFKHLESYFRYERNGVVNHRYVFQNRNNARPYFASSRQTLITSFRRNLIRAGINDTEGLSPHSLRHAYGRYTLNYLPLSDGSYGLPLVWVKVLMGHSDISSTQIYAKSDEDFISSIVAHSNQTVFSNNPPSISEVQIKYLRDEIFRLVAQIEKLEDGHE</sequence>
<proteinExistence type="inferred from homology"/>
<reference evidence="6 7" key="1">
    <citation type="submission" date="2019-10" db="EMBL/GenBank/DDBJ databases">
        <authorList>
            <person name="Karimi E."/>
        </authorList>
    </citation>
    <scope>NUCLEOTIDE SEQUENCE [LARGE SCALE GENOMIC DNA]</scope>
    <source>
        <strain evidence="6">Aeromonas sp. 8C</strain>
    </source>
</reference>
<dbReference type="CDD" id="cd00397">
    <property type="entry name" value="DNA_BRE_C"/>
    <property type="match status" value="1"/>
</dbReference>
<evidence type="ECO:0000256" key="3">
    <source>
        <dbReference type="ARBA" id="ARBA00023125"/>
    </source>
</evidence>
<keyword evidence="4" id="KW-0233">DNA recombination</keyword>
<dbReference type="InterPro" id="IPR002104">
    <property type="entry name" value="Integrase_catalytic"/>
</dbReference>
<dbReference type="Pfam" id="PF00589">
    <property type="entry name" value="Phage_integrase"/>
    <property type="match status" value="1"/>
</dbReference>
<dbReference type="InterPro" id="IPR050090">
    <property type="entry name" value="Tyrosine_recombinase_XerCD"/>
</dbReference>
<evidence type="ECO:0000313" key="6">
    <source>
        <dbReference type="EMBL" id="VXA89366.1"/>
    </source>
</evidence>
<evidence type="ECO:0000313" key="7">
    <source>
        <dbReference type="Proteomes" id="UP000439123"/>
    </source>
</evidence>
<dbReference type="SUPFAM" id="SSF56349">
    <property type="entry name" value="DNA breaking-rejoining enzymes"/>
    <property type="match status" value="1"/>
</dbReference>
<feature type="domain" description="Tyr recombinase" evidence="5">
    <location>
        <begin position="193"/>
        <end position="407"/>
    </location>
</feature>
<dbReference type="GO" id="GO:0003677">
    <property type="term" value="F:DNA binding"/>
    <property type="evidence" value="ECO:0007669"/>
    <property type="project" value="UniProtKB-KW"/>
</dbReference>
<dbReference type="Proteomes" id="UP000439123">
    <property type="component" value="Unassembled WGS sequence"/>
</dbReference>
<organism evidence="6 7">
    <name type="scientific">Aeromonas veronii</name>
    <dbReference type="NCBI Taxonomy" id="654"/>
    <lineage>
        <taxon>Bacteria</taxon>
        <taxon>Pseudomonadati</taxon>
        <taxon>Pseudomonadota</taxon>
        <taxon>Gammaproteobacteria</taxon>
        <taxon>Aeromonadales</taxon>
        <taxon>Aeromonadaceae</taxon>
        <taxon>Aeromonas</taxon>
    </lineage>
</organism>
<dbReference type="RefSeq" id="WP_159158211.1">
    <property type="nucleotide sequence ID" value="NZ_LR732798.1"/>
</dbReference>
<keyword evidence="3" id="KW-0238">DNA-binding</keyword>
<comment type="similarity">
    <text evidence="1">Belongs to the 'phage' integrase family.</text>
</comment>
<evidence type="ECO:0000259" key="5">
    <source>
        <dbReference type="PROSITE" id="PS51898"/>
    </source>
</evidence>
<keyword evidence="2" id="KW-0229">DNA integration</keyword>
<name>A0A653LCN3_AERVE</name>
<dbReference type="InterPro" id="IPR011010">
    <property type="entry name" value="DNA_brk_join_enz"/>
</dbReference>
<dbReference type="AlphaFoldDB" id="A0A653LCN3"/>
<dbReference type="EMBL" id="CABWLC010000022">
    <property type="protein sequence ID" value="VXA89366.1"/>
    <property type="molecule type" value="Genomic_DNA"/>
</dbReference>
<dbReference type="PROSITE" id="PS51898">
    <property type="entry name" value="TYR_RECOMBINASE"/>
    <property type="match status" value="1"/>
</dbReference>
<dbReference type="Gene3D" id="1.10.443.10">
    <property type="entry name" value="Intergrase catalytic core"/>
    <property type="match status" value="1"/>
</dbReference>
<gene>
    <name evidence="6" type="ORF">AERO8C_90070</name>
</gene>